<keyword evidence="3" id="KW-1185">Reference proteome</keyword>
<dbReference type="PANTHER" id="PTHR21666">
    <property type="entry name" value="PEPTIDASE-RELATED"/>
    <property type="match status" value="1"/>
</dbReference>
<dbReference type="InterPro" id="IPR050570">
    <property type="entry name" value="Cell_wall_metabolism_enzyme"/>
</dbReference>
<dbReference type="InterPro" id="IPR016047">
    <property type="entry name" value="M23ase_b-sheet_dom"/>
</dbReference>
<gene>
    <name evidence="2" type="ORF">C0J27_04430</name>
</gene>
<dbReference type="AlphaFoldDB" id="A0A345ZCD7"/>
<dbReference type="InterPro" id="IPR011055">
    <property type="entry name" value="Dup_hybrid_motif"/>
</dbReference>
<feature type="domain" description="M23ase beta-sheet core" evidence="1">
    <location>
        <begin position="14"/>
        <end position="113"/>
    </location>
</feature>
<dbReference type="KEGG" id="cdes:C0J27_04430"/>
<dbReference type="Proteomes" id="UP000254834">
    <property type="component" value="Chromosome"/>
</dbReference>
<name>A0A345ZCD7_9BACT</name>
<dbReference type="CDD" id="cd12797">
    <property type="entry name" value="M23_peptidase"/>
    <property type="match status" value="1"/>
</dbReference>
<sequence length="119" mass="13002">MFGARKKANGTPGFHYGIDLAAMKGTTVKAAAAGVVIQAQYLPGYGNNILIQHNKYYRTRYAHLHTMNVCEGQTIAIGQKIGTVGATGSVRKSGRDASHLHFEIYHNGSHVNPLRYLFN</sequence>
<evidence type="ECO:0000259" key="1">
    <source>
        <dbReference type="Pfam" id="PF01551"/>
    </source>
</evidence>
<organism evidence="2 3">
    <name type="scientific">Candidatus Chromulinivorax destructor</name>
    <dbReference type="NCBI Taxonomy" id="2066483"/>
    <lineage>
        <taxon>Bacteria</taxon>
        <taxon>Candidatus Babelota</taxon>
        <taxon>Candidatus Babeliae</taxon>
        <taxon>Candidatus Babeliales</taxon>
        <taxon>Candidatus Chromulinivoraceae</taxon>
        <taxon>Candidatus Chromulinivorax</taxon>
    </lineage>
</organism>
<accession>A0A345ZCD7</accession>
<dbReference type="PANTHER" id="PTHR21666:SF270">
    <property type="entry name" value="MUREIN HYDROLASE ACTIVATOR ENVC"/>
    <property type="match status" value="1"/>
</dbReference>
<dbReference type="Pfam" id="PF01551">
    <property type="entry name" value="Peptidase_M23"/>
    <property type="match status" value="1"/>
</dbReference>
<evidence type="ECO:0000313" key="3">
    <source>
        <dbReference type="Proteomes" id="UP000254834"/>
    </source>
</evidence>
<dbReference type="GO" id="GO:0004222">
    <property type="term" value="F:metalloendopeptidase activity"/>
    <property type="evidence" value="ECO:0007669"/>
    <property type="project" value="TreeGrafter"/>
</dbReference>
<proteinExistence type="predicted"/>
<dbReference type="Gene3D" id="2.70.70.10">
    <property type="entry name" value="Glucose Permease (Domain IIA)"/>
    <property type="match status" value="1"/>
</dbReference>
<dbReference type="SUPFAM" id="SSF51261">
    <property type="entry name" value="Duplicated hybrid motif"/>
    <property type="match status" value="1"/>
</dbReference>
<evidence type="ECO:0000313" key="2">
    <source>
        <dbReference type="EMBL" id="AXK60954.1"/>
    </source>
</evidence>
<dbReference type="OrthoDB" id="9809488at2"/>
<dbReference type="EMBL" id="CP025544">
    <property type="protein sequence ID" value="AXK60954.1"/>
    <property type="molecule type" value="Genomic_DNA"/>
</dbReference>
<reference evidence="2 3" key="1">
    <citation type="submission" date="2017-12" db="EMBL/GenBank/DDBJ databases">
        <title>Chromulinavorax destructans is a abundant pathogen of dominant heterotrophic picoflagllates.</title>
        <authorList>
            <person name="Deeg C.M."/>
            <person name="Zimmer M."/>
            <person name="Suttle C.A."/>
        </authorList>
    </citation>
    <scope>NUCLEOTIDE SEQUENCE [LARGE SCALE GENOMIC DNA]</scope>
    <source>
        <strain evidence="2 3">SeV1</strain>
    </source>
</reference>
<protein>
    <recommendedName>
        <fullName evidence="1">M23ase beta-sheet core domain-containing protein</fullName>
    </recommendedName>
</protein>